<dbReference type="SUPFAM" id="SSF57701">
    <property type="entry name" value="Zn2/Cys6 DNA-binding domain"/>
    <property type="match status" value="1"/>
</dbReference>
<evidence type="ECO:0000313" key="4">
    <source>
        <dbReference type="Proteomes" id="UP000256645"/>
    </source>
</evidence>
<keyword evidence="4" id="KW-1185">Reference proteome</keyword>
<dbReference type="PROSITE" id="PS00463">
    <property type="entry name" value="ZN2_CY6_FUNGAL_1"/>
    <property type="match status" value="1"/>
</dbReference>
<proteinExistence type="predicted"/>
<dbReference type="Pfam" id="PF11951">
    <property type="entry name" value="Fungal_trans_2"/>
    <property type="match status" value="1"/>
</dbReference>
<dbReference type="EMBL" id="PDLM01000013">
    <property type="protein sequence ID" value="RDW63488.1"/>
    <property type="molecule type" value="Genomic_DNA"/>
</dbReference>
<evidence type="ECO:0000256" key="1">
    <source>
        <dbReference type="ARBA" id="ARBA00023242"/>
    </source>
</evidence>
<organism evidence="3 4">
    <name type="scientific">Coleophoma cylindrospora</name>
    <dbReference type="NCBI Taxonomy" id="1849047"/>
    <lineage>
        <taxon>Eukaryota</taxon>
        <taxon>Fungi</taxon>
        <taxon>Dikarya</taxon>
        <taxon>Ascomycota</taxon>
        <taxon>Pezizomycotina</taxon>
        <taxon>Leotiomycetes</taxon>
        <taxon>Helotiales</taxon>
        <taxon>Dermateaceae</taxon>
        <taxon>Coleophoma</taxon>
    </lineage>
</organism>
<gene>
    <name evidence="3" type="ORF">BP6252_11033</name>
</gene>
<dbReference type="InterPro" id="IPR036864">
    <property type="entry name" value="Zn2-C6_fun-type_DNA-bd_sf"/>
</dbReference>
<dbReference type="CDD" id="cd00067">
    <property type="entry name" value="GAL4"/>
    <property type="match status" value="1"/>
</dbReference>
<feature type="domain" description="Zn(2)-C6 fungal-type" evidence="2">
    <location>
        <begin position="8"/>
        <end position="38"/>
    </location>
</feature>
<accession>A0A3D8QP78</accession>
<dbReference type="Gene3D" id="4.10.240.10">
    <property type="entry name" value="Zn(2)-C6 fungal-type DNA-binding domain"/>
    <property type="match status" value="1"/>
</dbReference>
<dbReference type="PANTHER" id="PTHR37540:SF5">
    <property type="entry name" value="TRANSCRIPTION FACTOR DOMAIN-CONTAINING PROTEIN"/>
    <property type="match status" value="1"/>
</dbReference>
<dbReference type="Proteomes" id="UP000256645">
    <property type="component" value="Unassembled WGS sequence"/>
</dbReference>
<evidence type="ECO:0000313" key="3">
    <source>
        <dbReference type="EMBL" id="RDW63488.1"/>
    </source>
</evidence>
<dbReference type="PROSITE" id="PS50048">
    <property type="entry name" value="ZN2_CY6_FUNGAL_2"/>
    <property type="match status" value="1"/>
</dbReference>
<dbReference type="STRING" id="1849047.A0A3D8QP78"/>
<dbReference type="PANTHER" id="PTHR37540">
    <property type="entry name" value="TRANSCRIPTION FACTOR (ACR-2), PUTATIVE-RELATED-RELATED"/>
    <property type="match status" value="1"/>
</dbReference>
<dbReference type="InterPro" id="IPR021858">
    <property type="entry name" value="Fun_TF"/>
</dbReference>
<name>A0A3D8QP78_9HELO</name>
<reference evidence="3 4" key="1">
    <citation type="journal article" date="2018" name="IMA Fungus">
        <title>IMA Genome-F 9: Draft genome sequence of Annulohypoxylon stygium, Aspergillus mulundensis, Berkeleyomyces basicola (syn. Thielaviopsis basicola), Ceratocystis smalleyi, two Cercospora beticola strains, Coleophoma cylindrospora, Fusarium fracticaudum, Phialophora cf. hyalina, and Morchella septimelata.</title>
        <authorList>
            <person name="Wingfield B.D."/>
            <person name="Bills G.F."/>
            <person name="Dong Y."/>
            <person name="Huang W."/>
            <person name="Nel W.J."/>
            <person name="Swalarsk-Parry B.S."/>
            <person name="Vaghefi N."/>
            <person name="Wilken P.M."/>
            <person name="An Z."/>
            <person name="de Beer Z.W."/>
            <person name="De Vos L."/>
            <person name="Chen L."/>
            <person name="Duong T.A."/>
            <person name="Gao Y."/>
            <person name="Hammerbacher A."/>
            <person name="Kikkert J.R."/>
            <person name="Li Y."/>
            <person name="Li H."/>
            <person name="Li K."/>
            <person name="Li Q."/>
            <person name="Liu X."/>
            <person name="Ma X."/>
            <person name="Naidoo K."/>
            <person name="Pethybridge S.J."/>
            <person name="Sun J."/>
            <person name="Steenkamp E.T."/>
            <person name="van der Nest M.A."/>
            <person name="van Wyk S."/>
            <person name="Wingfield M.J."/>
            <person name="Xiong C."/>
            <person name="Yue Q."/>
            <person name="Zhang X."/>
        </authorList>
    </citation>
    <scope>NUCLEOTIDE SEQUENCE [LARGE SCALE GENOMIC DNA]</scope>
    <source>
        <strain evidence="3 4">BP6252</strain>
    </source>
</reference>
<dbReference type="GO" id="GO:0008270">
    <property type="term" value="F:zinc ion binding"/>
    <property type="evidence" value="ECO:0007669"/>
    <property type="project" value="InterPro"/>
</dbReference>
<dbReference type="InterPro" id="IPR001138">
    <property type="entry name" value="Zn2Cys6_DnaBD"/>
</dbReference>
<dbReference type="OrthoDB" id="5376287at2759"/>
<protein>
    <recommendedName>
        <fullName evidence="2">Zn(2)-C6 fungal-type domain-containing protein</fullName>
    </recommendedName>
</protein>
<dbReference type="AlphaFoldDB" id="A0A3D8QP78"/>
<keyword evidence="1" id="KW-0539">Nucleus</keyword>
<evidence type="ECO:0000259" key="2">
    <source>
        <dbReference type="PROSITE" id="PS50048"/>
    </source>
</evidence>
<dbReference type="GO" id="GO:0000981">
    <property type="term" value="F:DNA-binding transcription factor activity, RNA polymerase II-specific"/>
    <property type="evidence" value="ECO:0007669"/>
    <property type="project" value="InterPro"/>
</dbReference>
<dbReference type="Pfam" id="PF00172">
    <property type="entry name" value="Zn_clus"/>
    <property type="match status" value="1"/>
</dbReference>
<comment type="caution">
    <text evidence="3">The sequence shown here is derived from an EMBL/GenBank/DDBJ whole genome shotgun (WGS) entry which is preliminary data.</text>
</comment>
<dbReference type="SMART" id="SM00066">
    <property type="entry name" value="GAL4"/>
    <property type="match status" value="1"/>
</dbReference>
<sequence length="502" mass="55854">MGKTLRRSCAACAKAKHSCDLRTPQCSRCVKRSCACVYANEPLTSTSAPLGDVGHAFGASQASKSRTRPAALLTGSGESVSPDPSDMSLFFEAHVFDPFDSYPATNLPRLRVQGLMRHFLSKIAFQYYPLDLNPASNPFVTSWWPLALTDPALFHVSLQTASLDDELHASKGFPHSELLMKDSVSLLRHKIQHESLAFQNATMNAVITLAAIEHGKGNLHLSKVHIDGVKRMVTVRGGLTKVRETSPLTARMVAWVSMLVTGSPQFDTQDDAGQGDGVYAIPQWQYSISMETKNPKLVDLDGLGLDPIIGNIIHRLRSVFDLFQTLETPVILSTTDLHDLACFTLHRMLSLPPLIGQDSLATNTSECLRYGVSLYMFIVHGPTYYSHAHILHGLVLQLEYHLEPLFSLADVDYSLLVWFLTMGAVASAGTSEFQWFCARARAITINLRLQYWDEVERHLRSVLWLETTTRSLFQQVWEDMATLDSSVYRTAPRPLMSSEARD</sequence>